<dbReference type="OrthoDB" id="3699675at2"/>
<feature type="transmembrane region" description="Helical" evidence="1">
    <location>
        <begin position="55"/>
        <end position="77"/>
    </location>
</feature>
<evidence type="ECO:0000313" key="3">
    <source>
        <dbReference type="Proteomes" id="UP000294894"/>
    </source>
</evidence>
<gene>
    <name evidence="2" type="ORF">EXE57_03715</name>
</gene>
<keyword evidence="1" id="KW-1133">Transmembrane helix</keyword>
<feature type="transmembrane region" description="Helical" evidence="1">
    <location>
        <begin position="192"/>
        <end position="213"/>
    </location>
</feature>
<feature type="transmembrane region" description="Helical" evidence="1">
    <location>
        <begin position="89"/>
        <end position="113"/>
    </location>
</feature>
<keyword evidence="3" id="KW-1185">Reference proteome</keyword>
<dbReference type="Proteomes" id="UP000294894">
    <property type="component" value="Chromosome"/>
</dbReference>
<organism evidence="2 3">
    <name type="scientific">Nocardioides euryhalodurans</name>
    <dbReference type="NCBI Taxonomy" id="2518370"/>
    <lineage>
        <taxon>Bacteria</taxon>
        <taxon>Bacillati</taxon>
        <taxon>Actinomycetota</taxon>
        <taxon>Actinomycetes</taxon>
        <taxon>Propionibacteriales</taxon>
        <taxon>Nocardioidaceae</taxon>
        <taxon>Nocardioides</taxon>
    </lineage>
</organism>
<accession>A0A4V1BDK8</accession>
<protein>
    <recommendedName>
        <fullName evidence="4">DUF4386 family protein</fullName>
    </recommendedName>
</protein>
<dbReference type="EMBL" id="CP038267">
    <property type="protein sequence ID" value="QBR91472.1"/>
    <property type="molecule type" value="Genomic_DNA"/>
</dbReference>
<evidence type="ECO:0008006" key="4">
    <source>
        <dbReference type="Google" id="ProtNLM"/>
    </source>
</evidence>
<sequence length="234" mass="23572">MNLSSIRVGGLAGLGFVLVVVTVNLMLGSAGQPRAGASPEEVQAYFAGSPVAVDVASALAPLAWICLPLFAGGVLAATRARSAERSDAWPWIGLGAVFMQNAVFTGVAATQVALDAGGLSPEVTWGLWQLHNALFVLNLAGLSIIMLALTVAGVRTGLVARPHALVGAAAATLTATAAVTTSAGMAGGPVELVGLAGFVLWLGWLTTYAVVLLRASRPVAVAAVAPVERVTQPA</sequence>
<feature type="transmembrane region" description="Helical" evidence="1">
    <location>
        <begin position="164"/>
        <end position="186"/>
    </location>
</feature>
<feature type="transmembrane region" description="Helical" evidence="1">
    <location>
        <begin position="133"/>
        <end position="152"/>
    </location>
</feature>
<keyword evidence="1" id="KW-0812">Transmembrane</keyword>
<dbReference type="AlphaFoldDB" id="A0A4V1BDK8"/>
<reference evidence="2 3" key="1">
    <citation type="submission" date="2019-03" db="EMBL/GenBank/DDBJ databases">
        <title>Three New Species of Nocardioides, Nocardioides euryhalodurans sp. nov., Nocardioides seonyuensis sp. nov. and Nocardioides eburneoflavus sp. nov., Iolated from Soil.</title>
        <authorList>
            <person name="Roh S.G."/>
            <person name="Lee C."/>
            <person name="Kim M.-K."/>
            <person name="Kim S.B."/>
        </authorList>
    </citation>
    <scope>NUCLEOTIDE SEQUENCE [LARGE SCALE GENOMIC DNA]</scope>
    <source>
        <strain evidence="2 3">MMS17-SY117</strain>
    </source>
</reference>
<dbReference type="RefSeq" id="WP_135074122.1">
    <property type="nucleotide sequence ID" value="NZ_CP038267.1"/>
</dbReference>
<dbReference type="KEGG" id="noy:EXE57_03715"/>
<keyword evidence="1" id="KW-0472">Membrane</keyword>
<evidence type="ECO:0000313" key="2">
    <source>
        <dbReference type="EMBL" id="QBR91472.1"/>
    </source>
</evidence>
<name>A0A4V1BDK8_9ACTN</name>
<evidence type="ECO:0000256" key="1">
    <source>
        <dbReference type="SAM" id="Phobius"/>
    </source>
</evidence>
<proteinExistence type="predicted"/>